<evidence type="ECO:0000313" key="2">
    <source>
        <dbReference type="Proteomes" id="UP000178367"/>
    </source>
</evidence>
<protein>
    <submittedName>
        <fullName evidence="1">Uncharacterized protein</fullName>
    </submittedName>
</protein>
<comment type="caution">
    <text evidence="1">The sequence shown here is derived from an EMBL/GenBank/DDBJ whole genome shotgun (WGS) entry which is preliminary data.</text>
</comment>
<evidence type="ECO:0000313" key="1">
    <source>
        <dbReference type="EMBL" id="OGF25263.1"/>
    </source>
</evidence>
<dbReference type="AlphaFoldDB" id="A0A1F5SFP3"/>
<proteinExistence type="predicted"/>
<sequence>MCQVPKAFKQNSFIIKLLEAIEEQTGWKDKYGEYKFVPMESIPPRFHDPSRSDINSAIYMLIYMINLCYQSTLENDEDAKLEKWLYENIDKKFPNDINYAANALVNIAQIIALRNPVTAYYLGLAKQAVPEKNLGSNLWKIILDVTVNMFLNNLRGRQISAEEFKRIFERRMEELGNNLQNFIIEKRNTQLSKLHFTGTRNPVLDETNPWAHYLAESKNGQKKKKN</sequence>
<name>A0A1F5SFP3_9BACT</name>
<dbReference type="EMBL" id="MFGB01000022">
    <property type="protein sequence ID" value="OGF25263.1"/>
    <property type="molecule type" value="Genomic_DNA"/>
</dbReference>
<organism evidence="1 2">
    <name type="scientific">Candidatus Falkowbacteria bacterium RIFOXYA2_FULL_47_19</name>
    <dbReference type="NCBI Taxonomy" id="1797994"/>
    <lineage>
        <taxon>Bacteria</taxon>
        <taxon>Candidatus Falkowiibacteriota</taxon>
    </lineage>
</organism>
<reference evidence="1 2" key="1">
    <citation type="journal article" date="2016" name="Nat. Commun.">
        <title>Thousands of microbial genomes shed light on interconnected biogeochemical processes in an aquifer system.</title>
        <authorList>
            <person name="Anantharaman K."/>
            <person name="Brown C.T."/>
            <person name="Hug L.A."/>
            <person name="Sharon I."/>
            <person name="Castelle C.J."/>
            <person name="Probst A.J."/>
            <person name="Thomas B.C."/>
            <person name="Singh A."/>
            <person name="Wilkins M.J."/>
            <person name="Karaoz U."/>
            <person name="Brodie E.L."/>
            <person name="Williams K.H."/>
            <person name="Hubbard S.S."/>
            <person name="Banfield J.F."/>
        </authorList>
    </citation>
    <scope>NUCLEOTIDE SEQUENCE [LARGE SCALE GENOMIC DNA]</scope>
</reference>
<dbReference type="Proteomes" id="UP000178367">
    <property type="component" value="Unassembled WGS sequence"/>
</dbReference>
<accession>A0A1F5SFP3</accession>
<gene>
    <name evidence="1" type="ORF">A2227_07740</name>
</gene>